<dbReference type="InterPro" id="IPR008775">
    <property type="entry name" value="Phytyl_CoA_dOase-like"/>
</dbReference>
<dbReference type="Gene3D" id="1.10.20.10">
    <property type="entry name" value="Histone, subunit A"/>
    <property type="match status" value="1"/>
</dbReference>
<dbReference type="Proteomes" id="UP000245119">
    <property type="component" value="Linkage Group LG2"/>
</dbReference>
<proteinExistence type="predicted"/>
<dbReference type="GO" id="GO:0071821">
    <property type="term" value="C:FANCM-MHF complex"/>
    <property type="evidence" value="ECO:0007669"/>
    <property type="project" value="InterPro"/>
</dbReference>
<reference evidence="2 3" key="1">
    <citation type="submission" date="2018-04" db="EMBL/GenBank/DDBJ databases">
        <title>The genome of golden apple snail Pomacea canaliculata provides insight into stress tolerance and invasive adaptation.</title>
        <authorList>
            <person name="Liu C."/>
            <person name="Liu B."/>
            <person name="Ren Y."/>
            <person name="Zhang Y."/>
            <person name="Wang H."/>
            <person name="Li S."/>
            <person name="Jiang F."/>
            <person name="Yin L."/>
            <person name="Zhang G."/>
            <person name="Qian W."/>
            <person name="Fan W."/>
        </authorList>
    </citation>
    <scope>NUCLEOTIDE SEQUENCE [LARGE SCALE GENOMIC DNA]</scope>
    <source>
        <strain evidence="2">SZHN2017</strain>
        <tissue evidence="2">Muscle</tissue>
    </source>
</reference>
<dbReference type="CDD" id="cd22919">
    <property type="entry name" value="HFD_CENP-S"/>
    <property type="match status" value="1"/>
</dbReference>
<dbReference type="Pfam" id="PF05721">
    <property type="entry name" value="PhyH"/>
    <property type="match status" value="1"/>
</dbReference>
<protein>
    <recommendedName>
        <fullName evidence="1">Centromere protein S</fullName>
    </recommendedName>
</protein>
<organism evidence="2 3">
    <name type="scientific">Pomacea canaliculata</name>
    <name type="common">Golden apple snail</name>
    <dbReference type="NCBI Taxonomy" id="400727"/>
    <lineage>
        <taxon>Eukaryota</taxon>
        <taxon>Metazoa</taxon>
        <taxon>Spiralia</taxon>
        <taxon>Lophotrochozoa</taxon>
        <taxon>Mollusca</taxon>
        <taxon>Gastropoda</taxon>
        <taxon>Caenogastropoda</taxon>
        <taxon>Architaenioglossa</taxon>
        <taxon>Ampullarioidea</taxon>
        <taxon>Ampullariidae</taxon>
        <taxon>Pomacea</taxon>
    </lineage>
</organism>
<evidence type="ECO:0000256" key="1">
    <source>
        <dbReference type="ARBA" id="ARBA00016400"/>
    </source>
</evidence>
<dbReference type="PANTHER" id="PTHR31630:SF6">
    <property type="entry name" value="PHYTANOYL-COA DIOXYGENASE-RELATED"/>
    <property type="match status" value="1"/>
</dbReference>
<name>A0A2T7PU99_POMCA</name>
<dbReference type="Pfam" id="PF15630">
    <property type="entry name" value="CENP-S"/>
    <property type="match status" value="1"/>
</dbReference>
<keyword evidence="3" id="KW-1185">Reference proteome</keyword>
<evidence type="ECO:0000313" key="2">
    <source>
        <dbReference type="EMBL" id="PVD36970.1"/>
    </source>
</evidence>
<dbReference type="InterPro" id="IPR009072">
    <property type="entry name" value="Histone-fold"/>
</dbReference>
<dbReference type="AlphaFoldDB" id="A0A2T7PU99"/>
<dbReference type="InterPro" id="IPR029003">
    <property type="entry name" value="CENP-S/Mhf1"/>
</dbReference>
<dbReference type="EMBL" id="PZQS01000002">
    <property type="protein sequence ID" value="PVD36970.1"/>
    <property type="molecule type" value="Genomic_DNA"/>
</dbReference>
<dbReference type="Gene3D" id="2.60.120.620">
    <property type="entry name" value="q2cbj1_9rhob like domain"/>
    <property type="match status" value="1"/>
</dbReference>
<evidence type="ECO:0000313" key="3">
    <source>
        <dbReference type="Proteomes" id="UP000245119"/>
    </source>
</evidence>
<comment type="caution">
    <text evidence="2">The sequence shown here is derived from an EMBL/GenBank/DDBJ whole genome shotgun (WGS) entry which is preliminary data.</text>
</comment>
<sequence>MTSTGDQTIEEDYQTLSNQQRLKAAMHYTTLKICQATEKKYDLHVTPQAVAAIAETLWRQAESFAVDLESFARKTARTWRKKGYTVVKNVLTEEECQTYINQYKEWLADNFPSSTFPHVAHSLVQRYQVGHLEPSWRVRLRARDIFAQIWETKRLLSSVDAVAIGRPPEDGEEDFHSENRGWLHVDQSPNRSGLHAFQGAVYLEHADEDDWTFEVIEGSHRYFDEYYEKTNDPRRVGARGHRTLRDEYFDWLTENKCCRKRVPVPRGGMVLWDSRLVHANARPVKGRKNPGRWRWVVIVCMAPASWATKESLKIKRDAYNKLLMTTHWPCDDVGVFPVTLPSYAVKELHPMTELPEVARGDDAKRLMGICLILLLSRWKTLKTKSGSWPSGRSGILAAYLPKLRNQ</sequence>
<gene>
    <name evidence="2" type="ORF">C0Q70_03963</name>
</gene>
<dbReference type="OrthoDB" id="445007at2759"/>
<dbReference type="SUPFAM" id="SSF51197">
    <property type="entry name" value="Clavaminate synthase-like"/>
    <property type="match status" value="1"/>
</dbReference>
<accession>A0A2T7PU99</accession>
<dbReference type="PANTHER" id="PTHR31630">
    <property type="entry name" value="PHYTANOYL-COA DIOXYGENASE-RELATED-RELATED"/>
    <property type="match status" value="1"/>
</dbReference>
<dbReference type="GO" id="GO:0046982">
    <property type="term" value="F:protein heterodimerization activity"/>
    <property type="evidence" value="ECO:0007669"/>
    <property type="project" value="InterPro"/>
</dbReference>